<comment type="catalytic activity">
    <reaction evidence="6">
        <text>2-deoxy-D-ribose 5-phosphate = D-glyceraldehyde 3-phosphate + acetaldehyde</text>
        <dbReference type="Rhea" id="RHEA:12821"/>
        <dbReference type="ChEBI" id="CHEBI:15343"/>
        <dbReference type="ChEBI" id="CHEBI:59776"/>
        <dbReference type="ChEBI" id="CHEBI:62877"/>
        <dbReference type="EC" id="4.1.2.4"/>
    </reaction>
</comment>
<dbReference type="Proteomes" id="UP000604381">
    <property type="component" value="Unassembled WGS sequence"/>
</dbReference>
<accession>A0A930XXL2</accession>
<evidence type="ECO:0000313" key="10">
    <source>
        <dbReference type="Proteomes" id="UP000604381"/>
    </source>
</evidence>
<comment type="pathway">
    <text evidence="1">Carbohydrate degradation; 2-deoxy-D-ribose 1-phosphate degradation; D-glyceraldehyde 3-phosphate and acetaldehyde from 2-deoxy-alpha-D-ribose 1-phosphate: step 2/2.</text>
</comment>
<evidence type="ECO:0000256" key="1">
    <source>
        <dbReference type="ARBA" id="ARBA00004816"/>
    </source>
</evidence>
<dbReference type="PANTHER" id="PTHR10889">
    <property type="entry name" value="DEOXYRIBOSE-PHOSPHATE ALDOLASE"/>
    <property type="match status" value="1"/>
</dbReference>
<dbReference type="EC" id="4.1.2.4" evidence="3 7"/>
<dbReference type="GO" id="GO:0016052">
    <property type="term" value="P:carbohydrate catabolic process"/>
    <property type="evidence" value="ECO:0007669"/>
    <property type="project" value="TreeGrafter"/>
</dbReference>
<evidence type="ECO:0000256" key="5">
    <source>
        <dbReference type="ARBA" id="ARBA00023270"/>
    </source>
</evidence>
<dbReference type="InterPro" id="IPR002915">
    <property type="entry name" value="DeoC/FbaB/LacD_aldolase"/>
</dbReference>
<dbReference type="InterPro" id="IPR011343">
    <property type="entry name" value="DeoC"/>
</dbReference>
<evidence type="ECO:0000256" key="7">
    <source>
        <dbReference type="NCBIfam" id="TIGR00126"/>
    </source>
</evidence>
<evidence type="ECO:0000256" key="8">
    <source>
        <dbReference type="SAM" id="MobiDB-lite"/>
    </source>
</evidence>
<evidence type="ECO:0000256" key="3">
    <source>
        <dbReference type="ARBA" id="ARBA00012515"/>
    </source>
</evidence>
<dbReference type="EMBL" id="JADHEI010000028">
    <property type="protein sequence ID" value="MBF2734754.1"/>
    <property type="molecule type" value="Genomic_DNA"/>
</dbReference>
<dbReference type="InterPro" id="IPR013785">
    <property type="entry name" value="Aldolase_TIM"/>
</dbReference>
<keyword evidence="4 9" id="KW-0456">Lyase</keyword>
<sequence>MLKKAAASKRRPRPARNPGMPLDAGLVAGVRVNHFAALRRAASVVQRRAVKKEAQKAWLLQAIRCMDLTTLAGDDTAGRLARLCGKARAPLAPGLRRALGAPASLRAAAVCVYPRLQRRAQELLEGSGIPVTPVSTGFPAGQIGTAAKLREIKDAVRAGAPEMETVITREHVFTGAWRKLYDEVSSFRDAAGEAHVKVILAVGDLRSLRAVAQAGMVAMMAGADFIKTSTGKEATNASLPTALVMLRMIRDYEELSGSRVGFKPAGGISAAKDALRYMVLVREELGPAWLEPGLLRLGASSLLGDVERQLEHHATGAYSATHRHALA</sequence>
<name>A0A930XXL2_9GAMM</name>
<comment type="caution">
    <text evidence="9">The sequence shown here is derived from an EMBL/GenBank/DDBJ whole genome shotgun (WGS) entry which is preliminary data.</text>
</comment>
<reference evidence="9" key="1">
    <citation type="submission" date="2020-10" db="EMBL/GenBank/DDBJ databases">
        <title>An improved Amphimedon queenslandica hologenome assembly reveals how three proteobacterial symbionts can extend the metabolic phenotypic of their marine sponge host.</title>
        <authorList>
            <person name="Degnan B."/>
            <person name="Degnan S."/>
            <person name="Xiang X."/>
        </authorList>
    </citation>
    <scope>NUCLEOTIDE SEQUENCE</scope>
    <source>
        <strain evidence="9">AqS2</strain>
    </source>
</reference>
<dbReference type="SMART" id="SM01133">
    <property type="entry name" value="DeoC"/>
    <property type="match status" value="1"/>
</dbReference>
<feature type="compositionally biased region" description="Basic residues" evidence="8">
    <location>
        <begin position="1"/>
        <end position="14"/>
    </location>
</feature>
<dbReference type="GO" id="GO:0009264">
    <property type="term" value="P:deoxyribonucleotide catabolic process"/>
    <property type="evidence" value="ECO:0007669"/>
    <property type="project" value="UniProtKB-UniRule"/>
</dbReference>
<evidence type="ECO:0000256" key="4">
    <source>
        <dbReference type="ARBA" id="ARBA00023239"/>
    </source>
</evidence>
<dbReference type="Gene3D" id="3.20.20.70">
    <property type="entry name" value="Aldolase class I"/>
    <property type="match status" value="1"/>
</dbReference>
<dbReference type="AlphaFoldDB" id="A0A930XXL2"/>
<evidence type="ECO:0000256" key="6">
    <source>
        <dbReference type="ARBA" id="ARBA00048791"/>
    </source>
</evidence>
<dbReference type="GO" id="GO:0004139">
    <property type="term" value="F:deoxyribose-phosphate aldolase activity"/>
    <property type="evidence" value="ECO:0007669"/>
    <property type="project" value="UniProtKB-UniRule"/>
</dbReference>
<keyword evidence="10" id="KW-1185">Reference proteome</keyword>
<dbReference type="NCBIfam" id="TIGR00126">
    <property type="entry name" value="deoC"/>
    <property type="match status" value="1"/>
</dbReference>
<feature type="region of interest" description="Disordered" evidence="8">
    <location>
        <begin position="1"/>
        <end position="22"/>
    </location>
</feature>
<gene>
    <name evidence="9" type="primary">deoC</name>
    <name evidence="9" type="ORF">ISN26_01460</name>
</gene>
<dbReference type="SUPFAM" id="SSF51569">
    <property type="entry name" value="Aldolase"/>
    <property type="match status" value="1"/>
</dbReference>
<dbReference type="PANTHER" id="PTHR10889:SF3">
    <property type="entry name" value="DEOXYRIBOSE-PHOSPHATE ALDOLASE"/>
    <property type="match status" value="1"/>
</dbReference>
<organism evidence="9 10">
    <name type="scientific">Candidatus Amphirhobacter heronislandensis</name>
    <dbReference type="NCBI Taxonomy" id="1732024"/>
    <lineage>
        <taxon>Bacteria</taxon>
        <taxon>Pseudomonadati</taxon>
        <taxon>Pseudomonadota</taxon>
        <taxon>Gammaproteobacteria</taxon>
        <taxon>Candidatus Tethybacterales</taxon>
        <taxon>Candidatus Tethybacteraceae</taxon>
        <taxon>Candidatus Amphirhobacter</taxon>
    </lineage>
</organism>
<comment type="similarity">
    <text evidence="2">Belongs to the DeoC/FbaB aldolase family. DeoC type 2 subfamily.</text>
</comment>
<proteinExistence type="inferred from homology"/>
<protein>
    <recommendedName>
        <fullName evidence="3 7">Deoxyribose-phosphate aldolase</fullName>
        <ecNumber evidence="3 7">4.1.2.4</ecNumber>
    </recommendedName>
</protein>
<dbReference type="Pfam" id="PF01791">
    <property type="entry name" value="DeoC"/>
    <property type="match status" value="1"/>
</dbReference>
<evidence type="ECO:0000256" key="2">
    <source>
        <dbReference type="ARBA" id="ARBA00009473"/>
    </source>
</evidence>
<dbReference type="GO" id="GO:0005737">
    <property type="term" value="C:cytoplasm"/>
    <property type="evidence" value="ECO:0007669"/>
    <property type="project" value="InterPro"/>
</dbReference>
<evidence type="ECO:0000313" key="9">
    <source>
        <dbReference type="EMBL" id="MBF2734754.1"/>
    </source>
</evidence>
<keyword evidence="5" id="KW-0704">Schiff base</keyword>